<feature type="non-terminal residue" evidence="1">
    <location>
        <position position="161"/>
    </location>
</feature>
<dbReference type="EMBL" id="ML995478">
    <property type="protein sequence ID" value="KAF2144956.1"/>
    <property type="molecule type" value="Genomic_DNA"/>
</dbReference>
<organism evidence="1 2">
    <name type="scientific">Aplosporella prunicola CBS 121167</name>
    <dbReference type="NCBI Taxonomy" id="1176127"/>
    <lineage>
        <taxon>Eukaryota</taxon>
        <taxon>Fungi</taxon>
        <taxon>Dikarya</taxon>
        <taxon>Ascomycota</taxon>
        <taxon>Pezizomycotina</taxon>
        <taxon>Dothideomycetes</taxon>
        <taxon>Dothideomycetes incertae sedis</taxon>
        <taxon>Botryosphaeriales</taxon>
        <taxon>Aplosporellaceae</taxon>
        <taxon>Aplosporella</taxon>
    </lineage>
</organism>
<protein>
    <submittedName>
        <fullName evidence="1">Uncharacterized protein</fullName>
    </submittedName>
</protein>
<gene>
    <name evidence="1" type="ORF">K452DRAFT_193952</name>
</gene>
<reference evidence="1" key="1">
    <citation type="journal article" date="2020" name="Stud. Mycol.">
        <title>101 Dothideomycetes genomes: a test case for predicting lifestyles and emergence of pathogens.</title>
        <authorList>
            <person name="Haridas S."/>
            <person name="Albert R."/>
            <person name="Binder M."/>
            <person name="Bloem J."/>
            <person name="Labutti K."/>
            <person name="Salamov A."/>
            <person name="Andreopoulos B."/>
            <person name="Baker S."/>
            <person name="Barry K."/>
            <person name="Bills G."/>
            <person name="Bluhm B."/>
            <person name="Cannon C."/>
            <person name="Castanera R."/>
            <person name="Culley D."/>
            <person name="Daum C."/>
            <person name="Ezra D."/>
            <person name="Gonzalez J."/>
            <person name="Henrissat B."/>
            <person name="Kuo A."/>
            <person name="Liang C."/>
            <person name="Lipzen A."/>
            <person name="Lutzoni F."/>
            <person name="Magnuson J."/>
            <person name="Mondo S."/>
            <person name="Nolan M."/>
            <person name="Ohm R."/>
            <person name="Pangilinan J."/>
            <person name="Park H.-J."/>
            <person name="Ramirez L."/>
            <person name="Alfaro M."/>
            <person name="Sun H."/>
            <person name="Tritt A."/>
            <person name="Yoshinaga Y."/>
            <person name="Zwiers L.-H."/>
            <person name="Turgeon B."/>
            <person name="Goodwin S."/>
            <person name="Spatafora J."/>
            <person name="Crous P."/>
            <person name="Grigoriev I."/>
        </authorList>
    </citation>
    <scope>NUCLEOTIDE SEQUENCE</scope>
    <source>
        <strain evidence="1">CBS 121167</strain>
    </source>
</reference>
<keyword evidence="2" id="KW-1185">Reference proteome</keyword>
<evidence type="ECO:0000313" key="2">
    <source>
        <dbReference type="Proteomes" id="UP000799438"/>
    </source>
</evidence>
<accession>A0A6A6BLN9</accession>
<dbReference type="GeneID" id="54293398"/>
<name>A0A6A6BLN9_9PEZI</name>
<sequence>SPQPLAHIAYDASTGNATLSSWAGPSIVSSDGNANASPDALVRIGLRDPSPGAAWTGILTSARALGAEFKKTLVLHADREGRVYGVGFGAEARVDGPAAADDVVDVRVEKVRAGPAPVLNKPVVLDEAGKVKGQQVEEKSFLQKYWWVLALFLVMQLAAGG</sequence>
<proteinExistence type="predicted"/>
<dbReference type="Proteomes" id="UP000799438">
    <property type="component" value="Unassembled WGS sequence"/>
</dbReference>
<dbReference type="Pfam" id="PF21203">
    <property type="entry name" value="ECM10"/>
    <property type="match status" value="1"/>
</dbReference>
<evidence type="ECO:0000313" key="1">
    <source>
        <dbReference type="EMBL" id="KAF2144956.1"/>
    </source>
</evidence>
<dbReference type="OrthoDB" id="1894652at2759"/>
<dbReference type="PANTHER" id="PTHR39219">
    <property type="entry name" value="ER MEMBRANE PROTEIN COMPLEX SUBUNIT 10"/>
    <property type="match status" value="1"/>
</dbReference>
<dbReference type="PANTHER" id="PTHR39219:SF1">
    <property type="entry name" value="ER MEMBRANE PROTEIN COMPLEX SUBUNIT 10"/>
    <property type="match status" value="1"/>
</dbReference>
<dbReference type="RefSeq" id="XP_033400668.1">
    <property type="nucleotide sequence ID" value="XM_033535902.1"/>
</dbReference>
<dbReference type="AlphaFoldDB" id="A0A6A6BLN9"/>
<feature type="non-terminal residue" evidence="1">
    <location>
        <position position="1"/>
    </location>
</feature>